<evidence type="ECO:0000313" key="3">
    <source>
        <dbReference type="Proteomes" id="UP000814158"/>
    </source>
</evidence>
<feature type="region of interest" description="Disordered" evidence="1">
    <location>
        <begin position="1"/>
        <end position="64"/>
    </location>
</feature>
<evidence type="ECO:0000313" key="2">
    <source>
        <dbReference type="EMBL" id="MCF5546973.1"/>
    </source>
</evidence>
<gene>
    <name evidence="2" type="ORF">GIV68_19715</name>
</gene>
<sequence length="100" mass="10795">MGSRLDRPHAPRGNASRDAPRHLAQGLRCVPKAGRRASRAALPRRAWERAKTPTTAGIQSGHGKMWERACSRRSTAFAGKPGLCLDLGINSEVRGVDGKL</sequence>
<proteinExistence type="predicted"/>
<organism evidence="2 3">
    <name type="scientific">Pseudomonas salomonii</name>
    <dbReference type="NCBI Taxonomy" id="191391"/>
    <lineage>
        <taxon>Bacteria</taxon>
        <taxon>Pseudomonadati</taxon>
        <taxon>Pseudomonadota</taxon>
        <taxon>Gammaproteobacteria</taxon>
        <taxon>Pseudomonadales</taxon>
        <taxon>Pseudomonadaceae</taxon>
        <taxon>Pseudomonas</taxon>
    </lineage>
</organism>
<protein>
    <submittedName>
        <fullName evidence="2">DUF1534 domain-containing protein</fullName>
    </submittedName>
</protein>
<accession>A0ABS9GML8</accession>
<reference evidence="2 3" key="1">
    <citation type="submission" date="2019-11" db="EMBL/GenBank/DDBJ databases">
        <title>Epiphytic Pseudomonas syringae from cherry orchards.</title>
        <authorList>
            <person name="Hulin M.T."/>
        </authorList>
    </citation>
    <scope>NUCLEOTIDE SEQUENCE [LARGE SCALE GENOMIC DNA]</scope>
    <source>
        <strain evidence="2 3">PA-3-2A</strain>
    </source>
</reference>
<keyword evidence="3" id="KW-1185">Reference proteome</keyword>
<name>A0ABS9GML8_9PSED</name>
<dbReference type="EMBL" id="WKAT01000047">
    <property type="protein sequence ID" value="MCF5546973.1"/>
    <property type="molecule type" value="Genomic_DNA"/>
</dbReference>
<dbReference type="Proteomes" id="UP000814158">
    <property type="component" value="Unassembled WGS sequence"/>
</dbReference>
<comment type="caution">
    <text evidence="2">The sequence shown here is derived from an EMBL/GenBank/DDBJ whole genome shotgun (WGS) entry which is preliminary data.</text>
</comment>
<evidence type="ECO:0000256" key="1">
    <source>
        <dbReference type="SAM" id="MobiDB-lite"/>
    </source>
</evidence>